<keyword evidence="8 15" id="KW-0949">S-adenosyl-L-methionine</keyword>
<dbReference type="InterPro" id="IPR029063">
    <property type="entry name" value="SAM-dependent_MTases_sf"/>
</dbReference>
<dbReference type="GO" id="GO:0042054">
    <property type="term" value="F:histone methyltransferase activity"/>
    <property type="evidence" value="ECO:0007669"/>
    <property type="project" value="TreeGrafter"/>
</dbReference>
<evidence type="ECO:0000256" key="11">
    <source>
        <dbReference type="ARBA" id="ARBA00022833"/>
    </source>
</evidence>
<evidence type="ECO:0000256" key="4">
    <source>
        <dbReference type="ARBA" id="ARBA00022490"/>
    </source>
</evidence>
<dbReference type="InterPro" id="IPR049482">
    <property type="entry name" value="ANM3-like_C2H2_Zf"/>
</dbReference>
<evidence type="ECO:0000259" key="20">
    <source>
        <dbReference type="Pfam" id="PF22528"/>
    </source>
</evidence>
<feature type="compositionally biased region" description="Polar residues" evidence="17">
    <location>
        <begin position="1"/>
        <end position="12"/>
    </location>
</feature>
<dbReference type="InterPro" id="IPR036236">
    <property type="entry name" value="Znf_C2H2_sf"/>
</dbReference>
<dbReference type="PROSITE" id="PS51678">
    <property type="entry name" value="SAM_MT_PRMT"/>
    <property type="match status" value="1"/>
</dbReference>
<dbReference type="eggNOG" id="KOG1499">
    <property type="taxonomic scope" value="Eukaryota"/>
</dbReference>
<evidence type="ECO:0000256" key="15">
    <source>
        <dbReference type="PROSITE-ProRule" id="PRU01015"/>
    </source>
</evidence>
<evidence type="ECO:0000259" key="18">
    <source>
        <dbReference type="Pfam" id="PF13649"/>
    </source>
</evidence>
<dbReference type="GO" id="GO:0005634">
    <property type="term" value="C:nucleus"/>
    <property type="evidence" value="ECO:0007669"/>
    <property type="project" value="UniProtKB-SubCell"/>
</dbReference>
<dbReference type="FunFam" id="3.40.50.150:FF:000034">
    <property type="entry name" value="Protein arginine N-methyltransferase 3"/>
    <property type="match status" value="1"/>
</dbReference>
<keyword evidence="4" id="KW-0963">Cytoplasm</keyword>
<keyword evidence="22" id="KW-1185">Reference proteome</keyword>
<organism evidence="21 22">
    <name type="scientific">Cyphellophora europaea (strain CBS 101466)</name>
    <name type="common">Phialophora europaea</name>
    <dbReference type="NCBI Taxonomy" id="1220924"/>
    <lineage>
        <taxon>Eukaryota</taxon>
        <taxon>Fungi</taxon>
        <taxon>Dikarya</taxon>
        <taxon>Ascomycota</taxon>
        <taxon>Pezizomycotina</taxon>
        <taxon>Eurotiomycetes</taxon>
        <taxon>Chaetothyriomycetidae</taxon>
        <taxon>Chaetothyriales</taxon>
        <taxon>Cyphellophoraceae</taxon>
        <taxon>Cyphellophora</taxon>
    </lineage>
</organism>
<dbReference type="OrthoDB" id="7848332at2759"/>
<keyword evidence="11" id="KW-0862">Zinc</keyword>
<dbReference type="PANTHER" id="PTHR11006">
    <property type="entry name" value="PROTEIN ARGININE N-METHYLTRANSFERASE"/>
    <property type="match status" value="1"/>
</dbReference>
<dbReference type="PANTHER" id="PTHR11006:SF116">
    <property type="entry name" value="PROTEIN METHYLTRANSFERASE"/>
    <property type="match status" value="1"/>
</dbReference>
<keyword evidence="5" id="KW-0597">Phosphoprotein</keyword>
<evidence type="ECO:0000313" key="22">
    <source>
        <dbReference type="Proteomes" id="UP000030752"/>
    </source>
</evidence>
<keyword evidence="9" id="KW-0479">Metal-binding</keyword>
<dbReference type="SUPFAM" id="SSF53335">
    <property type="entry name" value="S-adenosyl-L-methionine-dependent methyltransferases"/>
    <property type="match status" value="1"/>
</dbReference>
<evidence type="ECO:0000256" key="8">
    <source>
        <dbReference type="ARBA" id="ARBA00022691"/>
    </source>
</evidence>
<evidence type="ECO:0000256" key="5">
    <source>
        <dbReference type="ARBA" id="ARBA00022553"/>
    </source>
</evidence>
<feature type="domain" description="Protein arginine N-methyltransferase 3-like C2H2 zinc finger" evidence="19">
    <location>
        <begin position="65"/>
        <end position="108"/>
    </location>
</feature>
<evidence type="ECO:0000256" key="3">
    <source>
        <dbReference type="ARBA" id="ARBA00011925"/>
    </source>
</evidence>
<dbReference type="Gene3D" id="2.70.160.11">
    <property type="entry name" value="Hnrnp arginine n-methyltransferase1"/>
    <property type="match status" value="1"/>
</dbReference>
<dbReference type="Pfam" id="PF13649">
    <property type="entry name" value="Methyltransf_25"/>
    <property type="match status" value="1"/>
</dbReference>
<dbReference type="Pfam" id="PF22528">
    <property type="entry name" value="PRMT_C"/>
    <property type="match status" value="1"/>
</dbReference>
<dbReference type="GO" id="GO:0035242">
    <property type="term" value="F:protein-arginine omega-N asymmetric methyltransferase activity"/>
    <property type="evidence" value="ECO:0007669"/>
    <property type="project" value="UniProtKB-EC"/>
</dbReference>
<comment type="catalytic activity">
    <reaction evidence="13">
        <text>L-arginyl-[protein] + 2 S-adenosyl-L-methionine = N(omega),N(omega)-dimethyl-L-arginyl-[protein] + 2 S-adenosyl-L-homocysteine + 2 H(+)</text>
        <dbReference type="Rhea" id="RHEA:48096"/>
        <dbReference type="Rhea" id="RHEA-COMP:10532"/>
        <dbReference type="Rhea" id="RHEA-COMP:11991"/>
        <dbReference type="ChEBI" id="CHEBI:15378"/>
        <dbReference type="ChEBI" id="CHEBI:29965"/>
        <dbReference type="ChEBI" id="CHEBI:57856"/>
        <dbReference type="ChEBI" id="CHEBI:59789"/>
        <dbReference type="ChEBI" id="CHEBI:61897"/>
        <dbReference type="EC" id="2.1.1.319"/>
    </reaction>
    <physiologicalReaction direction="left-to-right" evidence="13">
        <dbReference type="Rhea" id="RHEA:48097"/>
    </physiologicalReaction>
</comment>
<evidence type="ECO:0000256" key="9">
    <source>
        <dbReference type="ARBA" id="ARBA00022723"/>
    </source>
</evidence>
<keyword evidence="10" id="KW-0863">Zinc-finger</keyword>
<accession>W2RXZ4</accession>
<evidence type="ECO:0000256" key="1">
    <source>
        <dbReference type="ARBA" id="ARBA00004123"/>
    </source>
</evidence>
<comment type="subcellular location">
    <subcellularLocation>
        <location evidence="2">Cytoplasm</location>
        <location evidence="2">Cytosol</location>
    </subcellularLocation>
    <subcellularLocation>
        <location evidence="1">Nucleus</location>
    </subcellularLocation>
</comment>
<dbReference type="HOGENOM" id="CLU_017375_6_0_1"/>
<keyword evidence="6 15" id="KW-0489">Methyltransferase</keyword>
<sequence length="507" mass="57037">MDAESDSSSSDILDQRNEEGWEDIEDDTEAITFVSLFDDKTFGSAKEMLSSCKDNHGFDIWKVRSEFGLDFMDLIKLVNYIRSEVKAGSRRPDLSSASKFQDDKYLQPVLEDDALLYSLDDVFEDGAGNGAQNEVEELRQQLAQLSSQFQSYREEVQRSLLSDLESAELSKPTGSQTNGNMSQVDAGYFDSYSYNTIHELMIKDTIRTDAYRDFIYDNKHIFTGKTVLDVGCGTGILSMFCARAGAARVVAVDNSDIINKARENVFKNKLDDRITCVRGKIEEVILPVTKVDIIVSEWMGYCLLYESMLDSVIYARDKYLAPGGLMVPSHAVIKVAPLGDSDLRTSHIDFWRDVYGFDMTAMIEKAHEEVLIRTMESKELAGEAATILELNLHTASVADLSFTKPFTTTWKDDHDTLEGFIIWFDTPFAPDSTSKAIDNRWLNLSTSPAGTPTHWQQGVLLIEHPKDKFTAGDALEGTVSYRKREESRGLDIEVKWGGKSSQTWKLE</sequence>
<dbReference type="GO" id="GO:0032259">
    <property type="term" value="P:methylation"/>
    <property type="evidence" value="ECO:0007669"/>
    <property type="project" value="UniProtKB-KW"/>
</dbReference>
<keyword evidence="7 15" id="KW-0808">Transferase</keyword>
<keyword evidence="12" id="KW-0539">Nucleus</keyword>
<feature type="domain" description="Protein arginine N-methyltransferase" evidence="20">
    <location>
        <begin position="330"/>
        <end position="499"/>
    </location>
</feature>
<dbReference type="EMBL" id="KB822719">
    <property type="protein sequence ID" value="ETN41200.1"/>
    <property type="molecule type" value="Genomic_DNA"/>
</dbReference>
<evidence type="ECO:0000259" key="19">
    <source>
        <dbReference type="Pfam" id="PF21137"/>
    </source>
</evidence>
<dbReference type="InterPro" id="IPR041698">
    <property type="entry name" value="Methyltransf_25"/>
</dbReference>
<dbReference type="GO" id="GO:0005829">
    <property type="term" value="C:cytosol"/>
    <property type="evidence" value="ECO:0007669"/>
    <property type="project" value="UniProtKB-SubCell"/>
</dbReference>
<evidence type="ECO:0000256" key="7">
    <source>
        <dbReference type="ARBA" id="ARBA00022679"/>
    </source>
</evidence>
<evidence type="ECO:0000256" key="16">
    <source>
        <dbReference type="SAM" id="Coils"/>
    </source>
</evidence>
<protein>
    <recommendedName>
        <fullName evidence="3">type I protein arginine methyltransferase</fullName>
        <ecNumber evidence="3">2.1.1.319</ecNumber>
    </recommendedName>
</protein>
<evidence type="ECO:0000256" key="6">
    <source>
        <dbReference type="ARBA" id="ARBA00022603"/>
    </source>
</evidence>
<dbReference type="Proteomes" id="UP000030752">
    <property type="component" value="Unassembled WGS sequence"/>
</dbReference>
<evidence type="ECO:0000256" key="2">
    <source>
        <dbReference type="ARBA" id="ARBA00004514"/>
    </source>
</evidence>
<feature type="region of interest" description="Disordered" evidence="17">
    <location>
        <begin position="1"/>
        <end position="21"/>
    </location>
</feature>
<reference evidence="21 22" key="1">
    <citation type="submission" date="2013-03" db="EMBL/GenBank/DDBJ databases">
        <title>The Genome Sequence of Phialophora europaea CBS 101466.</title>
        <authorList>
            <consortium name="The Broad Institute Genomics Platform"/>
            <person name="Cuomo C."/>
            <person name="de Hoog S."/>
            <person name="Gorbushina A."/>
            <person name="Walker B."/>
            <person name="Young S.K."/>
            <person name="Zeng Q."/>
            <person name="Gargeya S."/>
            <person name="Fitzgerald M."/>
            <person name="Haas B."/>
            <person name="Abouelleil A."/>
            <person name="Allen A.W."/>
            <person name="Alvarado L."/>
            <person name="Arachchi H.M."/>
            <person name="Berlin A.M."/>
            <person name="Chapman S.B."/>
            <person name="Gainer-Dewar J."/>
            <person name="Goldberg J."/>
            <person name="Griggs A."/>
            <person name="Gujja S."/>
            <person name="Hansen M."/>
            <person name="Howarth C."/>
            <person name="Imamovic A."/>
            <person name="Ireland A."/>
            <person name="Larimer J."/>
            <person name="McCowan C."/>
            <person name="Murphy C."/>
            <person name="Pearson M."/>
            <person name="Poon T.W."/>
            <person name="Priest M."/>
            <person name="Roberts A."/>
            <person name="Saif S."/>
            <person name="Shea T."/>
            <person name="Sisk P."/>
            <person name="Sykes S."/>
            <person name="Wortman J."/>
            <person name="Nusbaum C."/>
            <person name="Birren B."/>
        </authorList>
    </citation>
    <scope>NUCLEOTIDE SEQUENCE [LARGE SCALE GENOMIC DNA]</scope>
    <source>
        <strain evidence="21 22">CBS 101466</strain>
    </source>
</reference>
<evidence type="ECO:0000256" key="12">
    <source>
        <dbReference type="ARBA" id="ARBA00023242"/>
    </source>
</evidence>
<dbReference type="VEuPathDB" id="FungiDB:HMPREF1541_03135"/>
<dbReference type="GO" id="GO:0008270">
    <property type="term" value="F:zinc ion binding"/>
    <property type="evidence" value="ECO:0007669"/>
    <property type="project" value="UniProtKB-KW"/>
</dbReference>
<feature type="domain" description="Methyltransferase" evidence="18">
    <location>
        <begin position="227"/>
        <end position="324"/>
    </location>
</feature>
<dbReference type="CDD" id="cd02440">
    <property type="entry name" value="AdoMet_MTases"/>
    <property type="match status" value="1"/>
</dbReference>
<dbReference type="InParanoid" id="W2RXZ4"/>
<evidence type="ECO:0000256" key="14">
    <source>
        <dbReference type="ARBA" id="ARBA00049303"/>
    </source>
</evidence>
<dbReference type="InterPro" id="IPR025799">
    <property type="entry name" value="Arg_MeTrfase"/>
</dbReference>
<dbReference type="EC" id="2.1.1.319" evidence="3"/>
<proteinExistence type="predicted"/>
<evidence type="ECO:0000256" key="10">
    <source>
        <dbReference type="ARBA" id="ARBA00022771"/>
    </source>
</evidence>
<dbReference type="AlphaFoldDB" id="W2RXZ4"/>
<name>W2RXZ4_CYPE1</name>
<dbReference type="Pfam" id="PF21137">
    <property type="entry name" value="ANM3_C2H2_Zf"/>
    <property type="match status" value="1"/>
</dbReference>
<dbReference type="STRING" id="1220924.W2RXZ4"/>
<dbReference type="SUPFAM" id="SSF57667">
    <property type="entry name" value="beta-beta-alpha zinc fingers"/>
    <property type="match status" value="1"/>
</dbReference>
<dbReference type="Gene3D" id="3.40.50.150">
    <property type="entry name" value="Vaccinia Virus protein VP39"/>
    <property type="match status" value="1"/>
</dbReference>
<dbReference type="GeneID" id="19970474"/>
<dbReference type="RefSeq" id="XP_008715709.1">
    <property type="nucleotide sequence ID" value="XM_008717487.1"/>
</dbReference>
<comment type="catalytic activity">
    <reaction evidence="14">
        <text>L-arginyl-[protein] + S-adenosyl-L-methionine = N(omega)-methyl-L-arginyl-[protein] + S-adenosyl-L-homocysteine + H(+)</text>
        <dbReference type="Rhea" id="RHEA:48100"/>
        <dbReference type="Rhea" id="RHEA-COMP:10532"/>
        <dbReference type="Rhea" id="RHEA-COMP:11990"/>
        <dbReference type="ChEBI" id="CHEBI:15378"/>
        <dbReference type="ChEBI" id="CHEBI:29965"/>
        <dbReference type="ChEBI" id="CHEBI:57856"/>
        <dbReference type="ChEBI" id="CHEBI:59789"/>
        <dbReference type="ChEBI" id="CHEBI:65280"/>
    </reaction>
    <physiologicalReaction direction="left-to-right" evidence="14">
        <dbReference type="Rhea" id="RHEA:48101"/>
    </physiologicalReaction>
</comment>
<evidence type="ECO:0000313" key="21">
    <source>
        <dbReference type="EMBL" id="ETN41200.1"/>
    </source>
</evidence>
<feature type="coiled-coil region" evidence="16">
    <location>
        <begin position="128"/>
        <end position="155"/>
    </location>
</feature>
<dbReference type="InterPro" id="IPR055135">
    <property type="entry name" value="PRMT_dom"/>
</dbReference>
<evidence type="ECO:0000256" key="17">
    <source>
        <dbReference type="SAM" id="MobiDB-lite"/>
    </source>
</evidence>
<evidence type="ECO:0000256" key="13">
    <source>
        <dbReference type="ARBA" id="ARBA00047384"/>
    </source>
</evidence>
<keyword evidence="16" id="KW-0175">Coiled coil</keyword>
<gene>
    <name evidence="21" type="ORF">HMPREF1541_03135</name>
</gene>